<evidence type="ECO:0000313" key="2">
    <source>
        <dbReference type="WBParaSite" id="RSKR_0000988700.1"/>
    </source>
</evidence>
<protein>
    <submittedName>
        <fullName evidence="2">RLR CTR domain-containing protein</fullName>
    </submittedName>
</protein>
<accession>A0AC35UD50</accession>
<organism evidence="1 2">
    <name type="scientific">Rhabditophanes sp. KR3021</name>
    <dbReference type="NCBI Taxonomy" id="114890"/>
    <lineage>
        <taxon>Eukaryota</taxon>
        <taxon>Metazoa</taxon>
        <taxon>Ecdysozoa</taxon>
        <taxon>Nematoda</taxon>
        <taxon>Chromadorea</taxon>
        <taxon>Rhabditida</taxon>
        <taxon>Tylenchina</taxon>
        <taxon>Panagrolaimomorpha</taxon>
        <taxon>Strongyloidoidea</taxon>
        <taxon>Alloionematidae</taxon>
        <taxon>Rhabditophanes</taxon>
    </lineage>
</organism>
<name>A0AC35UD50_9BILA</name>
<reference evidence="2" key="1">
    <citation type="submission" date="2016-11" db="UniProtKB">
        <authorList>
            <consortium name="WormBaseParasite"/>
        </authorList>
    </citation>
    <scope>IDENTIFICATION</scope>
    <source>
        <strain evidence="2">KR3021</strain>
    </source>
</reference>
<evidence type="ECO:0000313" key="1">
    <source>
        <dbReference type="Proteomes" id="UP000095286"/>
    </source>
</evidence>
<proteinExistence type="predicted"/>
<dbReference type="Proteomes" id="UP000095286">
    <property type="component" value="Unplaced"/>
</dbReference>
<sequence length="1010" mass="116843">MAFDGTANLDLDNLPVQHFMTYKYEIIEYFMLPKADEWLNRIIQRIDSTDEVTSLAELALLGKFELCKVYYEVFKPYTDKHFIIAALNVFPHQIRERALLENLPSCNIDLYSQLFSTKYDDRQFEKILHICKFYDVLDRFKQYPRYKEFCEVVTAQLANFPGVPHYLNCVFMRELPYINFFKNVEENWWYDFRVCLAESDVNRALLTFFDPDFIPFMKSRRMKHQSEEIAKRKAIAAKLVKPITVLPAIPDKERYQVDFVDHLPDQAKRASGALQTLKSYQNELVCAVDANDHNQILWTPLNSGKLSMTAHIAVNNMQVQVKKQAITRVLMILPHFKGVRETANYIRGLCSDLMNVVGVSDIDRNFSNVNSILAHDFVIMSGQMFLDLISVNDPNFRLYFKDFSLIFIDECELCLEGHPYYSIMKLCRALTEDQPKIVGLTKNLGKHSENNESKSMDSLAELCINMMAESISVVEQNQEDLYKDVPRGFQEIVFCLTSSTYLHQMILRESYVIEKVITETLSIFDQDNEIVSQRFPGIDEGAYEVFCNNILASIQSKPEGSIKRGISIAVDYLKILAATLITDNVVPTEYSYDNCVYKLNKWIEKIEDKSQHICKKVLDSCERVFLLQDQPELKAAANEKKYSLVRLEHTIRAVLSKNNKARILIRVDNGALALNLFRWFTASDFLRHYDSSHAYIVGTNRNGLADGPQENYRYDKLQRFFEGNVNVLITTDVCQDDVDVSRLDCFISYNCTVTYQKCIGNFKLSGGYPNIMALIVSEGYLSLEDQKLFECDRMTTCVVNKLREMGRRKFFEFVDKYKKDSSIVLKNITLANREVATRQEGKNYRICCCHCMVELCTSRDIGAFDNITNIVSSADIWSKVVYAPDKHYKYTRTYMKVGLVCCKACTPEVTEEHDENSALGIIIKLRQGFVIKFTAKNISFEEETTGETFCRKGWCAVENNLFVPTEITMSAFTNYCDDSLRYDPEMHLTFMKKMSNFMKICRSSMFHKEK</sequence>
<dbReference type="WBParaSite" id="RSKR_0000988700.1">
    <property type="protein sequence ID" value="RSKR_0000988700.1"/>
    <property type="gene ID" value="RSKR_0000988700"/>
</dbReference>